<feature type="coiled-coil region" evidence="1">
    <location>
        <begin position="30"/>
        <end position="57"/>
    </location>
</feature>
<accession>A0A8T8K803</accession>
<dbReference type="Pfam" id="PF04409">
    <property type="entry name" value="DUF530"/>
    <property type="match status" value="1"/>
</dbReference>
<dbReference type="OrthoDB" id="85577at2157"/>
<dbReference type="AlphaFoldDB" id="A0A8T8K803"/>
<dbReference type="Proteomes" id="UP000681041">
    <property type="component" value="Chromosome"/>
</dbReference>
<evidence type="ECO:0000313" key="3">
    <source>
        <dbReference type="Proteomes" id="UP000681041"/>
    </source>
</evidence>
<keyword evidence="1" id="KW-0175">Coiled coil</keyword>
<dbReference type="InterPro" id="IPR007503">
    <property type="entry name" value="DUF530"/>
</dbReference>
<dbReference type="EMBL" id="CP058560">
    <property type="protein sequence ID" value="QUH24029.1"/>
    <property type="molecule type" value="Genomic_DNA"/>
</dbReference>
<reference evidence="2" key="1">
    <citation type="submission" date="2020-07" db="EMBL/GenBank/DDBJ databases">
        <title>Methanobacterium. sp. MethCan genome.</title>
        <authorList>
            <person name="Postec A."/>
            <person name="Quemeneur M."/>
        </authorList>
    </citation>
    <scope>NUCLEOTIDE SEQUENCE</scope>
    <source>
        <strain evidence="2">MethCAN</strain>
    </source>
</reference>
<keyword evidence="3" id="KW-1185">Reference proteome</keyword>
<dbReference type="GeneID" id="64821058"/>
<gene>
    <name evidence="2" type="ORF">HYG87_09795</name>
</gene>
<dbReference type="RefSeq" id="WP_211532986.1">
    <property type="nucleotide sequence ID" value="NZ_CP058560.1"/>
</dbReference>
<evidence type="ECO:0000313" key="2">
    <source>
        <dbReference type="EMBL" id="QUH24029.1"/>
    </source>
</evidence>
<sequence length="525" mass="61457">MNESVLIGKSEKFLDYLQKQELSFKEVCHLEGFLEIYQNLNHNLEELQDLRETMENKGYKAPYRSLARYGSSPTAEVMVEEMHDSNRHSQYFRMKAAAKKNILDRVKSSISSHKIAMGNLEEYGLIKCKSCSKKYRVFEIYYQNNSFSPCSCNSSNFELEVNKQGVWQLGIIPHLPLSGDYMVKMSHLTAWGRESFKKIIKVLKQERKGVVKTISLVIKVMESGRWIRKRITIDAEDNENYERDLRNKYGSNMRIEFLQFHRKKPAILNDRHTRTALALSYVQFAEKIVEEIEEKVISHYIKNPAKLQLYDDLVLESKSIAEDPLGEFENLEDIQEEKLNKLLIENGLMTSYGDFKRELQQDLNSRARLEKKIFPGISLTMIMWDIIKYYLSTSYDRRNKFSGPFPYLRPNMDRNQIKVFQEFDKEVVDILKIFNNENIEYIPHIQNIVAKKFDMEQKMKGLHMKSNPPAFGAAVLSLESEIPINRCAELFSVSLEELNMEKRNIETFGKPSTTKAKKFLEMIKK</sequence>
<proteinExistence type="predicted"/>
<dbReference type="KEGG" id="meme:HYG87_09795"/>
<name>A0A8T8K803_9EURY</name>
<protein>
    <submittedName>
        <fullName evidence="2">DUF530 domain-containing protein</fullName>
    </submittedName>
</protein>
<organism evidence="2 3">
    <name type="scientific">Methanobacterium alkalithermotolerans</name>
    <dbReference type="NCBI Taxonomy" id="2731220"/>
    <lineage>
        <taxon>Archaea</taxon>
        <taxon>Methanobacteriati</taxon>
        <taxon>Methanobacteriota</taxon>
        <taxon>Methanomada group</taxon>
        <taxon>Methanobacteria</taxon>
        <taxon>Methanobacteriales</taxon>
        <taxon>Methanobacteriaceae</taxon>
        <taxon>Methanobacterium</taxon>
    </lineage>
</organism>
<evidence type="ECO:0000256" key="1">
    <source>
        <dbReference type="SAM" id="Coils"/>
    </source>
</evidence>